<evidence type="ECO:0000259" key="1">
    <source>
        <dbReference type="Pfam" id="PF16323"/>
    </source>
</evidence>
<dbReference type="Pfam" id="PF17166">
    <property type="entry name" value="DUF5126"/>
    <property type="match status" value="1"/>
</dbReference>
<sequence length="406" mass="46586">MRHIKYIRFISLLLSCYMGLTGCSEDNNMKPFSDNQTPPRQVTNIQMKPGAGSVDISYTLPDDKDLLYVKAVYTLQSGKQREVRASYYTNSMTLDGFFDTEEHEVKIYSYNKSEVASDPVTIQVQPKESPIWAVRRSMELRADFMGVKIIAENEEKADLAIQVFYKDSLDKWANMEGIYTKTVDINQTLRGLDTLTYEMGAVIRDKFQNYTDTIFAQISPYFETDLEKSKYRDGRLPGDTPERGGSEGIAKLWDGNTTAAQRYMTAQPEDGSPSSCTIDIGQTAQLSRLKFWTYPEWMASGPWPYYFRGTPRIIEVWGSQKPNPDGSWDSSWYLLSKYEVIKPSGLPYGQMSDEDKRYAEAGFNVELDPLAPRTKYIRLKQILNWEGTTWLDLTEIQVYGDNRKQN</sequence>
<proteinExistence type="predicted"/>
<name>A0A1M4UVJ5_9BACE</name>
<evidence type="ECO:0000259" key="2">
    <source>
        <dbReference type="Pfam" id="PF16391"/>
    </source>
</evidence>
<dbReference type="OrthoDB" id="626236at2"/>
<dbReference type="Proteomes" id="UP000184436">
    <property type="component" value="Unassembled WGS sequence"/>
</dbReference>
<dbReference type="STRING" id="871325.SAMN05444349_1049"/>
<dbReference type="Pfam" id="PF16323">
    <property type="entry name" value="DUF4959"/>
    <property type="match status" value="1"/>
</dbReference>
<evidence type="ECO:0008006" key="6">
    <source>
        <dbReference type="Google" id="ProtNLM"/>
    </source>
</evidence>
<reference evidence="4 5" key="1">
    <citation type="submission" date="2016-11" db="EMBL/GenBank/DDBJ databases">
        <authorList>
            <person name="Jaros S."/>
            <person name="Januszkiewicz K."/>
            <person name="Wedrychowicz H."/>
        </authorList>
    </citation>
    <scope>NUCLEOTIDE SEQUENCE [LARGE SCALE GENOMIC DNA]</scope>
    <source>
        <strain evidence="4 5">DSM 26883</strain>
    </source>
</reference>
<dbReference type="Pfam" id="PF16391">
    <property type="entry name" value="DUF5000"/>
    <property type="match status" value="1"/>
</dbReference>
<gene>
    <name evidence="4" type="ORF">SAMN05444349_1049</name>
</gene>
<keyword evidence="5" id="KW-1185">Reference proteome</keyword>
<feature type="domain" description="DUF4959" evidence="1">
    <location>
        <begin position="22"/>
        <end position="126"/>
    </location>
</feature>
<dbReference type="AlphaFoldDB" id="A0A1M4UVJ5"/>
<evidence type="ECO:0000259" key="3">
    <source>
        <dbReference type="Pfam" id="PF17166"/>
    </source>
</evidence>
<dbReference type="Gene3D" id="2.60.120.260">
    <property type="entry name" value="Galactose-binding domain-like"/>
    <property type="match status" value="1"/>
</dbReference>
<dbReference type="RefSeq" id="WP_033886630.1">
    <property type="nucleotide sequence ID" value="NZ_FQVD01000004.1"/>
</dbReference>
<protein>
    <recommendedName>
        <fullName evidence="6">DUF4959 domain-containing protein</fullName>
    </recommendedName>
</protein>
<feature type="domain" description="DUF5000" evidence="2">
    <location>
        <begin position="253"/>
        <end position="400"/>
    </location>
</feature>
<dbReference type="PROSITE" id="PS51257">
    <property type="entry name" value="PROKAR_LIPOPROTEIN"/>
    <property type="match status" value="1"/>
</dbReference>
<dbReference type="EMBL" id="FQVD01000004">
    <property type="protein sequence ID" value="SHE60714.1"/>
    <property type="molecule type" value="Genomic_DNA"/>
</dbReference>
<dbReference type="InterPro" id="IPR033431">
    <property type="entry name" value="DUF5126"/>
</dbReference>
<organism evidence="4 5">
    <name type="scientific">Bacteroides faecichinchillae</name>
    <dbReference type="NCBI Taxonomy" id="871325"/>
    <lineage>
        <taxon>Bacteria</taxon>
        <taxon>Pseudomonadati</taxon>
        <taxon>Bacteroidota</taxon>
        <taxon>Bacteroidia</taxon>
        <taxon>Bacteroidales</taxon>
        <taxon>Bacteroidaceae</taxon>
        <taxon>Bacteroides</taxon>
    </lineage>
</organism>
<accession>A0A1M4UVJ5</accession>
<dbReference type="InterPro" id="IPR032527">
    <property type="entry name" value="DUF4959"/>
</dbReference>
<evidence type="ECO:0000313" key="5">
    <source>
        <dbReference type="Proteomes" id="UP000184436"/>
    </source>
</evidence>
<feature type="domain" description="DUF5126" evidence="3">
    <location>
        <begin position="128"/>
        <end position="229"/>
    </location>
</feature>
<dbReference type="InterPro" id="IPR032164">
    <property type="entry name" value="DUF5000"/>
</dbReference>
<evidence type="ECO:0000313" key="4">
    <source>
        <dbReference type="EMBL" id="SHE60714.1"/>
    </source>
</evidence>